<dbReference type="AlphaFoldDB" id="A0A1J5HTU3"/>
<evidence type="ECO:0000313" key="2">
    <source>
        <dbReference type="Proteomes" id="UP000183758"/>
    </source>
</evidence>
<gene>
    <name evidence="1" type="ORF">AUK04_03450</name>
</gene>
<protein>
    <submittedName>
        <fullName evidence="1">Uncharacterized protein</fullName>
    </submittedName>
</protein>
<proteinExistence type="predicted"/>
<dbReference type="Proteomes" id="UP000183758">
    <property type="component" value="Unassembled WGS sequence"/>
</dbReference>
<dbReference type="EMBL" id="MNZM01000086">
    <property type="protein sequence ID" value="OIP83446.1"/>
    <property type="molecule type" value="Genomic_DNA"/>
</dbReference>
<sequence>MPEKAETFQQPCVELKLPVHSPHDHIIAYPKKFPVDFGFMDSNMPYAIHLNDGMGDSQEPRIAIVGYHKGVFRHMVPNGIITGKRKILSTVCDNNWWTQTNIHDLGPIVFEGPSESLTKVLKPLLRCEMKFDVNPSSTLCICDTHPPLTPYVAPFIVGAWIDYKQFINNGKFCYLETLVRECK</sequence>
<name>A0A1J5HTU3_9BACT</name>
<comment type="caution">
    <text evidence="1">The sequence shown here is derived from an EMBL/GenBank/DDBJ whole genome shotgun (WGS) entry which is preliminary data.</text>
</comment>
<accession>A0A1J5HTU3</accession>
<evidence type="ECO:0000313" key="1">
    <source>
        <dbReference type="EMBL" id="OIP83446.1"/>
    </source>
</evidence>
<organism evidence="1 2">
    <name type="scientific">Candidatus Roizmanbacteria bacterium CG2_30_33_16</name>
    <dbReference type="NCBI Taxonomy" id="1805340"/>
    <lineage>
        <taxon>Bacteria</taxon>
        <taxon>Candidatus Roizmaniibacteriota</taxon>
    </lineage>
</organism>
<reference evidence="1 2" key="1">
    <citation type="journal article" date="2016" name="Environ. Microbiol.">
        <title>Genomic resolution of a cold subsurface aquifer community provides metabolic insights for novel microbes adapted to high CO concentrations.</title>
        <authorList>
            <person name="Probst A.J."/>
            <person name="Castelle C.J."/>
            <person name="Singh A."/>
            <person name="Brown C.T."/>
            <person name="Anantharaman K."/>
            <person name="Sharon I."/>
            <person name="Hug L.A."/>
            <person name="Burstein D."/>
            <person name="Emerson J.B."/>
            <person name="Thomas B.C."/>
            <person name="Banfield J.F."/>
        </authorList>
    </citation>
    <scope>NUCLEOTIDE SEQUENCE [LARGE SCALE GENOMIC DNA]</scope>
    <source>
        <strain evidence="1">CG2_30_33_16</strain>
    </source>
</reference>